<accession>A0ABY6ZSH8</accession>
<protein>
    <submittedName>
        <fullName evidence="3">Lysozyme inhibitor LprI family protein</fullName>
    </submittedName>
</protein>
<dbReference type="EMBL" id="CP113432">
    <property type="protein sequence ID" value="WAI47482.1"/>
    <property type="molecule type" value="Genomic_DNA"/>
</dbReference>
<keyword evidence="1" id="KW-0732">Signal</keyword>
<dbReference type="InterPro" id="IPR052755">
    <property type="entry name" value="Lysozyme_Inhibitor_LprI"/>
</dbReference>
<feature type="chain" id="PRO_5047115950" evidence="1">
    <location>
        <begin position="25"/>
        <end position="115"/>
    </location>
</feature>
<dbReference type="Pfam" id="PF07007">
    <property type="entry name" value="LprI"/>
    <property type="match status" value="1"/>
</dbReference>
<feature type="domain" description="Lysozyme inhibitor LprI-like N-terminal" evidence="2">
    <location>
        <begin position="29"/>
        <end position="104"/>
    </location>
</feature>
<keyword evidence="4" id="KW-1185">Reference proteome</keyword>
<reference evidence="3" key="1">
    <citation type="submission" date="2022-11" db="EMBL/GenBank/DDBJ databases">
        <title>Pseudomonas triclosanedens sp. nov., a triclosan degrader isolated from activated sludge.</title>
        <authorList>
            <person name="Yin Y."/>
            <person name="Lu Z."/>
        </authorList>
    </citation>
    <scope>NUCLEOTIDE SEQUENCE</scope>
    <source>
        <strain evidence="3">ZM23</strain>
    </source>
</reference>
<evidence type="ECO:0000259" key="2">
    <source>
        <dbReference type="Pfam" id="PF07007"/>
    </source>
</evidence>
<dbReference type="PANTHER" id="PTHR37549">
    <property type="entry name" value="LIPOPROTEIN LPRI"/>
    <property type="match status" value="1"/>
</dbReference>
<dbReference type="PANTHER" id="PTHR37549:SF1">
    <property type="entry name" value="LIPOPROTEIN LPRI"/>
    <property type="match status" value="1"/>
</dbReference>
<dbReference type="RefSeq" id="WP_254473605.1">
    <property type="nucleotide sequence ID" value="NZ_CP113432.1"/>
</dbReference>
<feature type="signal peptide" evidence="1">
    <location>
        <begin position="1"/>
        <end position="24"/>
    </location>
</feature>
<dbReference type="InterPro" id="IPR009739">
    <property type="entry name" value="LprI-like_N"/>
</dbReference>
<evidence type="ECO:0000313" key="3">
    <source>
        <dbReference type="EMBL" id="WAI47482.1"/>
    </source>
</evidence>
<sequence length="115" mass="12596">MIGCRRVALSAACVAVCTALPAAAASFDCTKVLQPDEKAICADRQLSELDVQMATTYRLLRGLFAMGMRGNLGDSQLAWLEQRRACGASKACLTKRYHERLDALQKVYDSIDKPI</sequence>
<evidence type="ECO:0000313" key="4">
    <source>
        <dbReference type="Proteomes" id="UP001163624"/>
    </source>
</evidence>
<gene>
    <name evidence="3" type="ORF">OU419_17045</name>
</gene>
<evidence type="ECO:0000256" key="1">
    <source>
        <dbReference type="SAM" id="SignalP"/>
    </source>
</evidence>
<dbReference type="Proteomes" id="UP001163624">
    <property type="component" value="Chromosome"/>
</dbReference>
<proteinExistence type="predicted"/>
<organism evidence="3 4">
    <name type="scientific">Pseudomonas triclosanedens</name>
    <dbReference type="NCBI Taxonomy" id="2961893"/>
    <lineage>
        <taxon>Bacteria</taxon>
        <taxon>Pseudomonadati</taxon>
        <taxon>Pseudomonadota</taxon>
        <taxon>Gammaproteobacteria</taxon>
        <taxon>Pseudomonadales</taxon>
        <taxon>Pseudomonadaceae</taxon>
        <taxon>Pseudomonas</taxon>
    </lineage>
</organism>
<name>A0ABY6ZSH8_9PSED</name>